<sequence>MTPSWRKPAGVFAILAIITIWAVLVASLSGLVGGWHWVVQAIFYLVAGLAWITPMRPLLQWMETGRWKSS</sequence>
<dbReference type="EMBL" id="BAABBF010000004">
    <property type="protein sequence ID" value="GAA3710823.1"/>
    <property type="molecule type" value="Genomic_DNA"/>
</dbReference>
<evidence type="ECO:0000256" key="1">
    <source>
        <dbReference type="SAM" id="Phobius"/>
    </source>
</evidence>
<dbReference type="RefSeq" id="WP_344693237.1">
    <property type="nucleotide sequence ID" value="NZ_BAABBF010000004.1"/>
</dbReference>
<evidence type="ECO:0000313" key="2">
    <source>
        <dbReference type="EMBL" id="GAA3710823.1"/>
    </source>
</evidence>
<dbReference type="Pfam" id="PF11003">
    <property type="entry name" value="DUF2842"/>
    <property type="match status" value="1"/>
</dbReference>
<protein>
    <recommendedName>
        <fullName evidence="4">DUF2842 domain-containing protein</fullName>
    </recommendedName>
</protein>
<proteinExistence type="predicted"/>
<comment type="caution">
    <text evidence="2">The sequence shown here is derived from an EMBL/GenBank/DDBJ whole genome shotgun (WGS) entry which is preliminary data.</text>
</comment>
<feature type="transmembrane region" description="Helical" evidence="1">
    <location>
        <begin position="41"/>
        <end position="59"/>
    </location>
</feature>
<reference evidence="3" key="1">
    <citation type="journal article" date="2019" name="Int. J. Syst. Evol. Microbiol.">
        <title>The Global Catalogue of Microorganisms (GCM) 10K type strain sequencing project: providing services to taxonomists for standard genome sequencing and annotation.</title>
        <authorList>
            <consortium name="The Broad Institute Genomics Platform"/>
            <consortium name="The Broad Institute Genome Sequencing Center for Infectious Disease"/>
            <person name="Wu L."/>
            <person name="Ma J."/>
        </authorList>
    </citation>
    <scope>NUCLEOTIDE SEQUENCE [LARGE SCALE GENOMIC DNA]</scope>
    <source>
        <strain evidence="3">JCM 17498</strain>
    </source>
</reference>
<feature type="transmembrane region" description="Helical" evidence="1">
    <location>
        <begin position="12"/>
        <end position="35"/>
    </location>
</feature>
<organism evidence="2 3">
    <name type="scientific">Sphingomonas cynarae</name>
    <dbReference type="NCBI Taxonomy" id="930197"/>
    <lineage>
        <taxon>Bacteria</taxon>
        <taxon>Pseudomonadati</taxon>
        <taxon>Pseudomonadota</taxon>
        <taxon>Alphaproteobacteria</taxon>
        <taxon>Sphingomonadales</taxon>
        <taxon>Sphingomonadaceae</taxon>
        <taxon>Sphingomonas</taxon>
    </lineage>
</organism>
<keyword evidence="1" id="KW-0812">Transmembrane</keyword>
<keyword evidence="1" id="KW-0472">Membrane</keyword>
<keyword evidence="1" id="KW-1133">Transmembrane helix</keyword>
<dbReference type="Proteomes" id="UP001500523">
    <property type="component" value="Unassembled WGS sequence"/>
</dbReference>
<accession>A0ABP7DVE2</accession>
<evidence type="ECO:0008006" key="4">
    <source>
        <dbReference type="Google" id="ProtNLM"/>
    </source>
</evidence>
<keyword evidence="3" id="KW-1185">Reference proteome</keyword>
<evidence type="ECO:0000313" key="3">
    <source>
        <dbReference type="Proteomes" id="UP001500523"/>
    </source>
</evidence>
<dbReference type="InterPro" id="IPR021265">
    <property type="entry name" value="DUF2842"/>
</dbReference>
<gene>
    <name evidence="2" type="ORF">GCM10022268_19870</name>
</gene>
<name>A0ABP7DVE2_9SPHN</name>